<dbReference type="InterPro" id="IPR005599">
    <property type="entry name" value="GPI_mannosylTrfase"/>
</dbReference>
<dbReference type="OrthoDB" id="497541at2759"/>
<feature type="transmembrane region" description="Helical" evidence="10">
    <location>
        <begin position="115"/>
        <end position="132"/>
    </location>
</feature>
<feature type="transmembrane region" description="Helical" evidence="10">
    <location>
        <begin position="163"/>
        <end position="182"/>
    </location>
</feature>
<dbReference type="EC" id="2.4.1.-" evidence="10"/>
<keyword evidence="6 10" id="KW-0812">Transmembrane</keyword>
<gene>
    <name evidence="12" type="primary">alg9</name>
    <name evidence="12" type="ORF">LSUE1_G003177</name>
</gene>
<evidence type="ECO:0000256" key="1">
    <source>
        <dbReference type="ARBA" id="ARBA00004477"/>
    </source>
</evidence>
<evidence type="ECO:0000256" key="9">
    <source>
        <dbReference type="ARBA" id="ARBA00023136"/>
    </source>
</evidence>
<evidence type="ECO:0000256" key="3">
    <source>
        <dbReference type="ARBA" id="ARBA00007063"/>
    </source>
</evidence>
<evidence type="ECO:0000256" key="10">
    <source>
        <dbReference type="RuleBase" id="RU363075"/>
    </source>
</evidence>
<sequence>MPPKTSKPPPSSGYSTVQPAKRKPATPFAVKPIGAFYVFLGANILAALYAPIQDCDETFNYWEPTHYLSHGYGLQTWEYSPVYAIRSWLYIALHALVGSFRRLLPFSTKVAEFYFIRYALAFVCALCETQMFRVINNILNPRIAIFFMMAMIFSPGMFHASAAFLPSSFAMYTTMLGMAAFMNWRGGLKTAQGIFFFAVGGILGWPFAMALSAPFLVEEVFFAFLSSKDALIDVIMRFIRGIVAGLLVLLFEFVISGFFYKKLVLVPLNIVLYNIFSGPGKGPEIYGTEPWHFYIRNLLLNFNIWFVLAVAALPLFTLKKLLSTTPQEGGAITGLRSLVFMSPFYLWLGIFSFQPHKEERFMYPAYPALALNGAMSLHIILAAFGQSDPKTLIGKIPARLKLLVVSICVIGSVDVGVARIYGIYNAYSAPLKIYEPLQNGTIGSRGDSVCFGKEWYRFPSTYHLPNDMRARFVKSEFDGLLPGQFAEVKTGYGFWAGAWLEPPGMNDENLEDMGKYVDLRTCHFLVDTYYPGSIASVYEPHYILDEANWEHVKCEPFLDASKTHILARTIWLPNLPFVPEKFKRTWGQHCLLKRKESK</sequence>
<keyword evidence="9 10" id="KW-0472">Membrane</keyword>
<feature type="transmembrane region" description="Helical" evidence="10">
    <location>
        <begin position="28"/>
        <end position="52"/>
    </location>
</feature>
<organism evidence="12 13">
    <name type="scientific">Lachnellula suecica</name>
    <dbReference type="NCBI Taxonomy" id="602035"/>
    <lineage>
        <taxon>Eukaryota</taxon>
        <taxon>Fungi</taxon>
        <taxon>Dikarya</taxon>
        <taxon>Ascomycota</taxon>
        <taxon>Pezizomycotina</taxon>
        <taxon>Leotiomycetes</taxon>
        <taxon>Helotiales</taxon>
        <taxon>Lachnaceae</taxon>
        <taxon>Lachnellula</taxon>
    </lineage>
</organism>
<evidence type="ECO:0000256" key="8">
    <source>
        <dbReference type="ARBA" id="ARBA00022989"/>
    </source>
</evidence>
<dbReference type="Pfam" id="PF03901">
    <property type="entry name" value="Glyco_transf_22"/>
    <property type="match status" value="1"/>
</dbReference>
<proteinExistence type="inferred from homology"/>
<dbReference type="GO" id="GO:0006487">
    <property type="term" value="P:protein N-linked glycosylation"/>
    <property type="evidence" value="ECO:0007669"/>
    <property type="project" value="TreeGrafter"/>
</dbReference>
<evidence type="ECO:0000313" key="13">
    <source>
        <dbReference type="Proteomes" id="UP000469558"/>
    </source>
</evidence>
<feature type="transmembrane region" description="Helical" evidence="10">
    <location>
        <begin position="404"/>
        <end position="424"/>
    </location>
</feature>
<evidence type="ECO:0000256" key="4">
    <source>
        <dbReference type="ARBA" id="ARBA00022676"/>
    </source>
</evidence>
<dbReference type="EMBL" id="QGMK01000165">
    <property type="protein sequence ID" value="TVY83684.1"/>
    <property type="molecule type" value="Genomic_DNA"/>
</dbReference>
<name>A0A8T9CIU9_9HELO</name>
<dbReference type="PANTHER" id="PTHR22760:SF2">
    <property type="entry name" value="ALPHA-1,2-MANNOSYLTRANSFERASE ALG9"/>
    <property type="match status" value="1"/>
</dbReference>
<evidence type="ECO:0000256" key="2">
    <source>
        <dbReference type="ARBA" id="ARBA00004922"/>
    </source>
</evidence>
<feature type="transmembrane region" description="Helical" evidence="10">
    <location>
        <begin position="330"/>
        <end position="353"/>
    </location>
</feature>
<feature type="compositionally biased region" description="Pro residues" evidence="11">
    <location>
        <begin position="1"/>
        <end position="11"/>
    </location>
</feature>
<evidence type="ECO:0000256" key="11">
    <source>
        <dbReference type="SAM" id="MobiDB-lite"/>
    </source>
</evidence>
<comment type="similarity">
    <text evidence="3 10">Belongs to the glycosyltransferase 22 family.</text>
</comment>
<feature type="transmembrane region" description="Helical" evidence="10">
    <location>
        <begin position="194"/>
        <end position="217"/>
    </location>
</feature>
<feature type="transmembrane region" description="Helical" evidence="10">
    <location>
        <begin position="298"/>
        <end position="318"/>
    </location>
</feature>
<keyword evidence="4 10" id="KW-0328">Glycosyltransferase</keyword>
<feature type="transmembrane region" description="Helical" evidence="10">
    <location>
        <begin position="83"/>
        <end position="103"/>
    </location>
</feature>
<dbReference type="Proteomes" id="UP000469558">
    <property type="component" value="Unassembled WGS sequence"/>
</dbReference>
<comment type="subcellular location">
    <subcellularLocation>
        <location evidence="1 10">Endoplasmic reticulum membrane</location>
        <topology evidence="1 10">Multi-pass membrane protein</topology>
    </subcellularLocation>
</comment>
<dbReference type="GO" id="GO:0000026">
    <property type="term" value="F:alpha-1,2-mannosyltransferase activity"/>
    <property type="evidence" value="ECO:0007669"/>
    <property type="project" value="TreeGrafter"/>
</dbReference>
<evidence type="ECO:0000256" key="7">
    <source>
        <dbReference type="ARBA" id="ARBA00022824"/>
    </source>
</evidence>
<reference evidence="12 13" key="1">
    <citation type="submission" date="2018-05" db="EMBL/GenBank/DDBJ databases">
        <title>Genome sequencing and assembly of the regulated plant pathogen Lachnellula willkommii and related sister species for the development of diagnostic species identification markers.</title>
        <authorList>
            <person name="Giroux E."/>
            <person name="Bilodeau G."/>
        </authorList>
    </citation>
    <scope>NUCLEOTIDE SEQUENCE [LARGE SCALE GENOMIC DNA]</scope>
    <source>
        <strain evidence="12 13">CBS 268.59</strain>
    </source>
</reference>
<protein>
    <recommendedName>
        <fullName evidence="10">Mannosyltransferase</fullName>
        <ecNumber evidence="10">2.4.1.-</ecNumber>
    </recommendedName>
</protein>
<dbReference type="GO" id="GO:0005789">
    <property type="term" value="C:endoplasmic reticulum membrane"/>
    <property type="evidence" value="ECO:0007669"/>
    <property type="project" value="UniProtKB-SubCell"/>
</dbReference>
<keyword evidence="5" id="KW-0808">Transferase</keyword>
<keyword evidence="8 10" id="KW-1133">Transmembrane helix</keyword>
<evidence type="ECO:0000256" key="6">
    <source>
        <dbReference type="ARBA" id="ARBA00022692"/>
    </source>
</evidence>
<comment type="caution">
    <text evidence="12">The sequence shown here is derived from an EMBL/GenBank/DDBJ whole genome shotgun (WGS) entry which is preliminary data.</text>
</comment>
<keyword evidence="7 10" id="KW-0256">Endoplasmic reticulum</keyword>
<feature type="transmembrane region" description="Helical" evidence="10">
    <location>
        <begin position="238"/>
        <end position="260"/>
    </location>
</feature>
<dbReference type="PANTHER" id="PTHR22760">
    <property type="entry name" value="GLYCOSYLTRANSFERASE"/>
    <property type="match status" value="1"/>
</dbReference>
<accession>A0A8T9CIU9</accession>
<evidence type="ECO:0000256" key="5">
    <source>
        <dbReference type="ARBA" id="ARBA00022679"/>
    </source>
</evidence>
<evidence type="ECO:0000313" key="12">
    <source>
        <dbReference type="EMBL" id="TVY83684.1"/>
    </source>
</evidence>
<feature type="transmembrane region" description="Helical" evidence="10">
    <location>
        <begin position="365"/>
        <end position="384"/>
    </location>
</feature>
<keyword evidence="13" id="KW-1185">Reference proteome</keyword>
<feature type="region of interest" description="Disordered" evidence="11">
    <location>
        <begin position="1"/>
        <end position="20"/>
    </location>
</feature>
<dbReference type="AlphaFoldDB" id="A0A8T9CIU9"/>
<comment type="pathway">
    <text evidence="2">Protein modification; protein glycosylation.</text>
</comment>
<feature type="transmembrane region" description="Helical" evidence="10">
    <location>
        <begin position="138"/>
        <end position="156"/>
    </location>
</feature>